<reference evidence="9 10" key="1">
    <citation type="submission" date="2018-06" db="EMBL/GenBank/DDBJ databases">
        <title>Extensive metabolic versatility and redundancy in microbially diverse, dynamic hydrothermal sediments.</title>
        <authorList>
            <person name="Dombrowski N."/>
            <person name="Teske A."/>
            <person name="Baker B.J."/>
        </authorList>
    </citation>
    <scope>NUCLEOTIDE SEQUENCE [LARGE SCALE GENOMIC DNA]</scope>
    <source>
        <strain evidence="9">B36_G15</strain>
    </source>
</reference>
<evidence type="ECO:0000256" key="5">
    <source>
        <dbReference type="ARBA" id="ARBA00022777"/>
    </source>
</evidence>
<name>A0A660SGS0_UNCW3</name>
<dbReference type="PANTHER" id="PTHR43071">
    <property type="entry name" value="2-AMINO-4-HYDROXY-6-HYDROXYMETHYLDIHYDROPTERIDINE PYROPHOSPHOKINASE"/>
    <property type="match status" value="1"/>
</dbReference>
<evidence type="ECO:0000256" key="4">
    <source>
        <dbReference type="ARBA" id="ARBA00022741"/>
    </source>
</evidence>
<evidence type="ECO:0000256" key="2">
    <source>
        <dbReference type="ARBA" id="ARBA00013253"/>
    </source>
</evidence>
<dbReference type="GO" id="GO:0046656">
    <property type="term" value="P:folic acid biosynthetic process"/>
    <property type="evidence" value="ECO:0007669"/>
    <property type="project" value="UniProtKB-KW"/>
</dbReference>
<feature type="domain" description="7,8-dihydro-6-hydroxymethylpterin-pyrophosphokinase" evidence="8">
    <location>
        <begin position="86"/>
        <end position="97"/>
    </location>
</feature>
<dbReference type="InterPro" id="IPR000550">
    <property type="entry name" value="Hppk"/>
</dbReference>
<dbReference type="SUPFAM" id="SSF55083">
    <property type="entry name" value="6-hydroxymethyl-7,8-dihydropterin pyrophosphokinase, HPPK"/>
    <property type="match status" value="1"/>
</dbReference>
<dbReference type="GO" id="GO:0003848">
    <property type="term" value="F:2-amino-4-hydroxy-6-hydroxymethyldihydropteridine diphosphokinase activity"/>
    <property type="evidence" value="ECO:0007669"/>
    <property type="project" value="UniProtKB-EC"/>
</dbReference>
<comment type="caution">
    <text evidence="9">The sequence shown here is derived from an EMBL/GenBank/DDBJ whole genome shotgun (WGS) entry which is preliminary data.</text>
</comment>
<evidence type="ECO:0000313" key="10">
    <source>
        <dbReference type="Proteomes" id="UP000268469"/>
    </source>
</evidence>
<proteinExistence type="predicted"/>
<keyword evidence="7" id="KW-0289">Folate biosynthesis</keyword>
<evidence type="ECO:0000256" key="6">
    <source>
        <dbReference type="ARBA" id="ARBA00022840"/>
    </source>
</evidence>
<evidence type="ECO:0000313" key="9">
    <source>
        <dbReference type="EMBL" id="RKX70019.1"/>
    </source>
</evidence>
<dbReference type="EC" id="2.7.6.3" evidence="2"/>
<evidence type="ECO:0000259" key="8">
    <source>
        <dbReference type="PROSITE" id="PS00794"/>
    </source>
</evidence>
<dbReference type="CDD" id="cd00483">
    <property type="entry name" value="HPPK"/>
    <property type="match status" value="1"/>
</dbReference>
<dbReference type="InterPro" id="IPR035907">
    <property type="entry name" value="Hppk_sf"/>
</dbReference>
<gene>
    <name evidence="9" type="primary">folK</name>
    <name evidence="9" type="ORF">DRP53_06350</name>
</gene>
<dbReference type="PANTHER" id="PTHR43071:SF1">
    <property type="entry name" value="2-AMINO-4-HYDROXY-6-HYDROXYMETHYLDIHYDROPTERIDINE PYROPHOSPHOKINASE"/>
    <property type="match status" value="1"/>
</dbReference>
<evidence type="ECO:0000256" key="1">
    <source>
        <dbReference type="ARBA" id="ARBA00005051"/>
    </source>
</evidence>
<dbReference type="GO" id="GO:0005524">
    <property type="term" value="F:ATP binding"/>
    <property type="evidence" value="ECO:0007669"/>
    <property type="project" value="UniProtKB-KW"/>
</dbReference>
<protein>
    <recommendedName>
        <fullName evidence="2">2-amino-4-hydroxy-6-hydroxymethyldihydropteridine diphosphokinase</fullName>
        <ecNumber evidence="2">2.7.6.3</ecNumber>
    </recommendedName>
</protein>
<dbReference type="NCBIfam" id="TIGR01498">
    <property type="entry name" value="folK"/>
    <property type="match status" value="1"/>
</dbReference>
<dbReference type="AlphaFoldDB" id="A0A660SGS0"/>
<accession>A0A660SGS0</accession>
<keyword evidence="6" id="KW-0067">ATP-binding</keyword>
<dbReference type="EMBL" id="QNBE01000055">
    <property type="protein sequence ID" value="RKX70019.1"/>
    <property type="molecule type" value="Genomic_DNA"/>
</dbReference>
<sequence length="146" mass="16948">MRYYLLLGSNIGDRMGNLATAREYLKRVGLEEIQRSQIYESLPWGFRPQPLFLNQVVAIDTSLSPLELLRIIKNIEARMGRRKTIRYGPRKIDIDILMIKGRSYQDEDLIIPHSHLPHRPFAHLPLRELIPLPLPPISKGEVWSVT</sequence>
<dbReference type="Proteomes" id="UP000268469">
    <property type="component" value="Unassembled WGS sequence"/>
</dbReference>
<keyword evidence="3 9" id="KW-0808">Transferase</keyword>
<comment type="pathway">
    <text evidence="1">Cofactor biosynthesis; tetrahydrofolate biosynthesis; 2-amino-4-hydroxy-6-hydroxymethyl-7,8-dihydropteridine diphosphate from 7,8-dihydroneopterin triphosphate: step 4/4.</text>
</comment>
<evidence type="ECO:0000256" key="7">
    <source>
        <dbReference type="ARBA" id="ARBA00022909"/>
    </source>
</evidence>
<dbReference type="Gene3D" id="3.30.70.560">
    <property type="entry name" value="7,8-Dihydro-6-hydroxymethylpterin-pyrophosphokinase HPPK"/>
    <property type="match status" value="1"/>
</dbReference>
<dbReference type="GO" id="GO:0046654">
    <property type="term" value="P:tetrahydrofolate biosynthetic process"/>
    <property type="evidence" value="ECO:0007669"/>
    <property type="project" value="UniProtKB-UniPathway"/>
</dbReference>
<evidence type="ECO:0000256" key="3">
    <source>
        <dbReference type="ARBA" id="ARBA00022679"/>
    </source>
</evidence>
<keyword evidence="5 9" id="KW-0418">Kinase</keyword>
<organism evidence="9 10">
    <name type="scientific">candidate division WOR-3 bacterium</name>
    <dbReference type="NCBI Taxonomy" id="2052148"/>
    <lineage>
        <taxon>Bacteria</taxon>
        <taxon>Bacteria division WOR-3</taxon>
    </lineage>
</organism>
<keyword evidence="4" id="KW-0547">Nucleotide-binding</keyword>
<dbReference type="PROSITE" id="PS00794">
    <property type="entry name" value="HPPK"/>
    <property type="match status" value="1"/>
</dbReference>
<dbReference type="GO" id="GO:0016301">
    <property type="term" value="F:kinase activity"/>
    <property type="evidence" value="ECO:0007669"/>
    <property type="project" value="UniProtKB-KW"/>
</dbReference>
<dbReference type="Pfam" id="PF01288">
    <property type="entry name" value="HPPK"/>
    <property type="match status" value="1"/>
</dbReference>
<dbReference type="UniPathway" id="UPA00077">
    <property type="reaction ID" value="UER00155"/>
</dbReference>